<dbReference type="InterPro" id="IPR035923">
    <property type="entry name" value="TT1751-like_sf"/>
</dbReference>
<dbReference type="CDD" id="cd14797">
    <property type="entry name" value="DUF302"/>
    <property type="match status" value="1"/>
</dbReference>
<dbReference type="RefSeq" id="WP_165420240.1">
    <property type="nucleotide sequence ID" value="NZ_SHKW01000001.1"/>
</dbReference>
<dbReference type="EMBL" id="SHKW01000001">
    <property type="protein sequence ID" value="RZU43639.1"/>
    <property type="molecule type" value="Genomic_DNA"/>
</dbReference>
<dbReference type="InterPro" id="IPR005180">
    <property type="entry name" value="DUF302"/>
</dbReference>
<evidence type="ECO:0000313" key="2">
    <source>
        <dbReference type="EMBL" id="RZU43639.1"/>
    </source>
</evidence>
<dbReference type="AlphaFoldDB" id="A0A4Q7Z288"/>
<comment type="caution">
    <text evidence="2">The sequence shown here is derived from an EMBL/GenBank/DDBJ whole genome shotgun (WGS) entry which is preliminary data.</text>
</comment>
<accession>A0A4Q7Z288</accession>
<dbReference type="Pfam" id="PF03625">
    <property type="entry name" value="DUF302"/>
    <property type="match status" value="1"/>
</dbReference>
<feature type="domain" description="DUF302" evidence="1">
    <location>
        <begin position="87"/>
        <end position="129"/>
    </location>
</feature>
<name>A0A4Q7Z288_9BACT</name>
<organism evidence="2 3">
    <name type="scientific">Edaphobacter modestus</name>
    <dbReference type="NCBI Taxonomy" id="388466"/>
    <lineage>
        <taxon>Bacteria</taxon>
        <taxon>Pseudomonadati</taxon>
        <taxon>Acidobacteriota</taxon>
        <taxon>Terriglobia</taxon>
        <taxon>Terriglobales</taxon>
        <taxon>Acidobacteriaceae</taxon>
        <taxon>Edaphobacter</taxon>
    </lineage>
</organism>
<gene>
    <name evidence="2" type="ORF">BDD14_5323</name>
</gene>
<dbReference type="SUPFAM" id="SSF103247">
    <property type="entry name" value="TT1751-like"/>
    <property type="match status" value="1"/>
</dbReference>
<evidence type="ECO:0000259" key="1">
    <source>
        <dbReference type="Pfam" id="PF03625"/>
    </source>
</evidence>
<dbReference type="Proteomes" id="UP000292958">
    <property type="component" value="Unassembled WGS sequence"/>
</dbReference>
<dbReference type="Gene3D" id="3.30.310.70">
    <property type="entry name" value="TT1751-like domain"/>
    <property type="match status" value="1"/>
</dbReference>
<reference evidence="2 3" key="1">
    <citation type="submission" date="2019-02" db="EMBL/GenBank/DDBJ databases">
        <title>Genomic Encyclopedia of Archaeal and Bacterial Type Strains, Phase II (KMG-II): from individual species to whole genera.</title>
        <authorList>
            <person name="Goeker M."/>
        </authorList>
    </citation>
    <scope>NUCLEOTIDE SEQUENCE [LARGE SCALE GENOMIC DNA]</scope>
    <source>
        <strain evidence="2 3">DSM 18101</strain>
    </source>
</reference>
<protein>
    <submittedName>
        <fullName evidence="2">Uncharacterized protein (DUF302 family)</fullName>
    </submittedName>
</protein>
<keyword evidence="3" id="KW-1185">Reference proteome</keyword>
<sequence length="164" mass="17821">MKSTEIRVERFNVVSTKSFEETLAGIYAGIGRPEMSSLAPKLAAAESFSEFEQLVNGAVGTSDLMEFLRLDLGMALRKDPAATAYKMIRIIAGNPLIMKRMAEHVPDAGSYAPVTILIYESQDGIHLAYDTMASFLSPYGNAKALEIAKDLDSKVLKLISRAAS</sequence>
<evidence type="ECO:0000313" key="3">
    <source>
        <dbReference type="Proteomes" id="UP000292958"/>
    </source>
</evidence>
<proteinExistence type="predicted"/>